<protein>
    <submittedName>
        <fullName evidence="2">Uncharacterized protein</fullName>
    </submittedName>
</protein>
<accession>A0AAV9XDN9</accession>
<gene>
    <name evidence="2" type="ORF">TWF694_010916</name>
</gene>
<proteinExistence type="predicted"/>
<dbReference type="EMBL" id="JAVHJO010000008">
    <property type="protein sequence ID" value="KAK6538023.1"/>
    <property type="molecule type" value="Genomic_DNA"/>
</dbReference>
<keyword evidence="3" id="KW-1185">Reference proteome</keyword>
<name>A0AAV9XDN9_9PEZI</name>
<comment type="caution">
    <text evidence="2">The sequence shown here is derived from an EMBL/GenBank/DDBJ whole genome shotgun (WGS) entry which is preliminary data.</text>
</comment>
<feature type="compositionally biased region" description="Polar residues" evidence="1">
    <location>
        <begin position="56"/>
        <end position="68"/>
    </location>
</feature>
<evidence type="ECO:0000256" key="1">
    <source>
        <dbReference type="SAM" id="MobiDB-lite"/>
    </source>
</evidence>
<dbReference type="Proteomes" id="UP001365542">
    <property type="component" value="Unassembled WGS sequence"/>
</dbReference>
<sequence>MTRSCLDKPACTVPVFQAIEDRILDCACIGASKQVTETVYLPARCPDDCSPETVTGWSQTGNCQTSTKPIVVTDPPPPSTSIKPSYPPVPTSTNSDDGGY</sequence>
<reference evidence="2 3" key="1">
    <citation type="submission" date="2019-10" db="EMBL/GenBank/DDBJ databases">
        <authorList>
            <person name="Palmer J.M."/>
        </authorList>
    </citation>
    <scope>NUCLEOTIDE SEQUENCE [LARGE SCALE GENOMIC DNA]</scope>
    <source>
        <strain evidence="2 3">TWF694</strain>
    </source>
</reference>
<feature type="compositionally biased region" description="Polar residues" evidence="1">
    <location>
        <begin position="91"/>
        <end position="100"/>
    </location>
</feature>
<feature type="compositionally biased region" description="Pro residues" evidence="1">
    <location>
        <begin position="74"/>
        <end position="90"/>
    </location>
</feature>
<evidence type="ECO:0000313" key="3">
    <source>
        <dbReference type="Proteomes" id="UP001365542"/>
    </source>
</evidence>
<evidence type="ECO:0000313" key="2">
    <source>
        <dbReference type="EMBL" id="KAK6538023.1"/>
    </source>
</evidence>
<organism evidence="2 3">
    <name type="scientific">Orbilia ellipsospora</name>
    <dbReference type="NCBI Taxonomy" id="2528407"/>
    <lineage>
        <taxon>Eukaryota</taxon>
        <taxon>Fungi</taxon>
        <taxon>Dikarya</taxon>
        <taxon>Ascomycota</taxon>
        <taxon>Pezizomycotina</taxon>
        <taxon>Orbiliomycetes</taxon>
        <taxon>Orbiliales</taxon>
        <taxon>Orbiliaceae</taxon>
        <taxon>Orbilia</taxon>
    </lineage>
</organism>
<feature type="region of interest" description="Disordered" evidence="1">
    <location>
        <begin position="56"/>
        <end position="100"/>
    </location>
</feature>
<dbReference type="AlphaFoldDB" id="A0AAV9XDN9"/>